<dbReference type="AlphaFoldDB" id="A0A426V3U1"/>
<evidence type="ECO:0000313" key="3">
    <source>
        <dbReference type="Proteomes" id="UP000277256"/>
    </source>
</evidence>
<dbReference type="RefSeq" id="WP_125245978.1">
    <property type="nucleotide sequence ID" value="NZ_RSEB01000001.1"/>
</dbReference>
<keyword evidence="1" id="KW-0812">Transmembrane</keyword>
<name>A0A426V3U1_9ACTN</name>
<accession>A0A426V3U1</accession>
<reference evidence="2 3" key="1">
    <citation type="submission" date="2018-12" db="EMBL/GenBank/DDBJ databases">
        <title>Glycomyces sp. YIM 121974 draft genome.</title>
        <authorList>
            <person name="Li Q."/>
        </authorList>
    </citation>
    <scope>NUCLEOTIDE SEQUENCE [LARGE SCALE GENOMIC DNA]</scope>
    <source>
        <strain evidence="2 3">YIM 121974</strain>
    </source>
</reference>
<gene>
    <name evidence="2" type="ORF">EIW28_01660</name>
</gene>
<protein>
    <submittedName>
        <fullName evidence="2">Uncharacterized protein</fullName>
    </submittedName>
</protein>
<feature type="transmembrane region" description="Helical" evidence="1">
    <location>
        <begin position="7"/>
        <end position="27"/>
    </location>
</feature>
<dbReference type="Proteomes" id="UP000277256">
    <property type="component" value="Unassembled WGS sequence"/>
</dbReference>
<comment type="caution">
    <text evidence="2">The sequence shown here is derived from an EMBL/GenBank/DDBJ whole genome shotgun (WGS) entry which is preliminary data.</text>
</comment>
<keyword evidence="3" id="KW-1185">Reference proteome</keyword>
<keyword evidence="1" id="KW-1133">Transmembrane helix</keyword>
<evidence type="ECO:0000256" key="1">
    <source>
        <dbReference type="SAM" id="Phobius"/>
    </source>
</evidence>
<evidence type="ECO:0000313" key="2">
    <source>
        <dbReference type="EMBL" id="RRS01501.1"/>
    </source>
</evidence>
<organism evidence="2 3">
    <name type="scientific">Glycomyces terrestris</name>
    <dbReference type="NCBI Taxonomy" id="2493553"/>
    <lineage>
        <taxon>Bacteria</taxon>
        <taxon>Bacillati</taxon>
        <taxon>Actinomycetota</taxon>
        <taxon>Actinomycetes</taxon>
        <taxon>Glycomycetales</taxon>
        <taxon>Glycomycetaceae</taxon>
        <taxon>Glycomyces</taxon>
    </lineage>
</organism>
<keyword evidence="1" id="KW-0472">Membrane</keyword>
<proteinExistence type="predicted"/>
<sequence>MDAKVRNTGFAAALGVVASILAILAFFNIDSISDFVSSGPEDACARAWEAMYAVDDTQISEGLREAAEMAGTGELRYRLETAANAYAVRADAASMIDAGRLTETVDAANEDWQAYCE</sequence>
<dbReference type="EMBL" id="RSEB01000001">
    <property type="protein sequence ID" value="RRS01501.1"/>
    <property type="molecule type" value="Genomic_DNA"/>
</dbReference>